<dbReference type="InterPro" id="IPR005196">
    <property type="entry name" value="Glyco_hydro_65_N"/>
</dbReference>
<dbReference type="OrthoDB" id="9758855at2"/>
<dbReference type="SUPFAM" id="SSF48208">
    <property type="entry name" value="Six-hairpin glycosidases"/>
    <property type="match status" value="1"/>
</dbReference>
<evidence type="ECO:0000313" key="10">
    <source>
        <dbReference type="Proteomes" id="UP000287857"/>
    </source>
</evidence>
<dbReference type="InterPro" id="IPR037018">
    <property type="entry name" value="GH65_N"/>
</dbReference>
<dbReference type="InterPro" id="IPR005194">
    <property type="entry name" value="Glyco_hydro_65_C"/>
</dbReference>
<keyword evidence="3" id="KW-0808">Transferase</keyword>
<dbReference type="GO" id="GO:0016757">
    <property type="term" value="F:glycosyltransferase activity"/>
    <property type="evidence" value="ECO:0007669"/>
    <property type="project" value="UniProtKB-KW"/>
</dbReference>
<accession>A0A430A271</accession>
<comment type="caution">
    <text evidence="9">The sequence shown here is derived from an EMBL/GenBank/DDBJ whole genome shotgun (WGS) entry which is preliminary data.</text>
</comment>
<keyword evidence="2" id="KW-0328">Glycosyltransferase</keyword>
<dbReference type="AlphaFoldDB" id="A0A430A271"/>
<dbReference type="InterPro" id="IPR008928">
    <property type="entry name" value="6-hairpin_glycosidase_sf"/>
</dbReference>
<evidence type="ECO:0000259" key="7">
    <source>
        <dbReference type="Pfam" id="PF03633"/>
    </source>
</evidence>
<dbReference type="Gene3D" id="1.50.10.10">
    <property type="match status" value="1"/>
</dbReference>
<dbReference type="InterPro" id="IPR005195">
    <property type="entry name" value="Glyco_hydro_65_M"/>
</dbReference>
<dbReference type="PANTHER" id="PTHR11051:SF8">
    <property type="entry name" value="PROTEIN-GLUCOSYLGALACTOSYLHYDROXYLYSINE GLUCOSIDASE"/>
    <property type="match status" value="1"/>
</dbReference>
<dbReference type="Gene3D" id="2.60.420.10">
    <property type="entry name" value="Maltose phosphorylase, domain 3"/>
    <property type="match status" value="1"/>
</dbReference>
<protein>
    <recommendedName>
        <fullName evidence="11">Family 65 glycosyl hydrolase</fullName>
    </recommendedName>
</protein>
<dbReference type="Gene3D" id="2.70.98.40">
    <property type="entry name" value="Glycoside hydrolase, family 65, N-terminal domain"/>
    <property type="match status" value="1"/>
</dbReference>
<evidence type="ECO:0000313" key="9">
    <source>
        <dbReference type="EMBL" id="RSU00559.1"/>
    </source>
</evidence>
<feature type="binding site" evidence="5">
    <location>
        <begin position="347"/>
        <end position="348"/>
    </location>
    <ligand>
        <name>substrate</name>
    </ligand>
</feature>
<feature type="domain" description="Glycoside hydrolase family 65 C-terminal" evidence="7">
    <location>
        <begin position="716"/>
        <end position="769"/>
    </location>
</feature>
<dbReference type="RefSeq" id="WP_125982884.1">
    <property type="nucleotide sequence ID" value="NZ_NGJS01000001.1"/>
</dbReference>
<dbReference type="GO" id="GO:0004553">
    <property type="term" value="F:hydrolase activity, hydrolyzing O-glycosyl compounds"/>
    <property type="evidence" value="ECO:0007669"/>
    <property type="project" value="TreeGrafter"/>
</dbReference>
<evidence type="ECO:0000259" key="8">
    <source>
        <dbReference type="Pfam" id="PF03636"/>
    </source>
</evidence>
<dbReference type="Proteomes" id="UP000287857">
    <property type="component" value="Unassembled WGS sequence"/>
</dbReference>
<dbReference type="PIRSF" id="PIRSF036289">
    <property type="entry name" value="Glycosyl_hydrolase_malt_phosph"/>
    <property type="match status" value="1"/>
</dbReference>
<proteinExistence type="inferred from homology"/>
<dbReference type="Pfam" id="PF03636">
    <property type="entry name" value="Glyco_hydro_65N"/>
    <property type="match status" value="1"/>
</dbReference>
<dbReference type="InterPro" id="IPR012341">
    <property type="entry name" value="6hp_glycosidase-like_sf"/>
</dbReference>
<dbReference type="PANTHER" id="PTHR11051">
    <property type="entry name" value="GLYCOSYL HYDROLASE-RELATED"/>
    <property type="match status" value="1"/>
</dbReference>
<organism evidence="9 10">
    <name type="scientific">Vagococcus vulneris</name>
    <dbReference type="NCBI Taxonomy" id="1977869"/>
    <lineage>
        <taxon>Bacteria</taxon>
        <taxon>Bacillati</taxon>
        <taxon>Bacillota</taxon>
        <taxon>Bacilli</taxon>
        <taxon>Lactobacillales</taxon>
        <taxon>Enterococcaceae</taxon>
        <taxon>Vagococcus</taxon>
    </lineage>
</organism>
<evidence type="ECO:0000256" key="1">
    <source>
        <dbReference type="ARBA" id="ARBA00006768"/>
    </source>
</evidence>
<feature type="binding site" evidence="5">
    <location>
        <begin position="606"/>
        <end position="607"/>
    </location>
    <ligand>
        <name>substrate</name>
    </ligand>
</feature>
<dbReference type="Pfam" id="PF03632">
    <property type="entry name" value="Glyco_hydro_65m"/>
    <property type="match status" value="1"/>
</dbReference>
<gene>
    <name evidence="9" type="ORF">CBF37_00660</name>
</gene>
<feature type="domain" description="Glycoside hydrolase family 65 N-terminal" evidence="8">
    <location>
        <begin position="13"/>
        <end position="259"/>
    </location>
</feature>
<dbReference type="Pfam" id="PF03633">
    <property type="entry name" value="Glyco_hydro_65C"/>
    <property type="match status" value="1"/>
</dbReference>
<dbReference type="InterPro" id="IPR017045">
    <property type="entry name" value="Malt_Pase/Glycosyl_Hdrlase"/>
</dbReference>
<evidence type="ECO:0000256" key="2">
    <source>
        <dbReference type="ARBA" id="ARBA00022676"/>
    </source>
</evidence>
<comment type="similarity">
    <text evidence="1">Belongs to the glycosyl hydrolase 65 family.</text>
</comment>
<evidence type="ECO:0008006" key="11">
    <source>
        <dbReference type="Google" id="ProtNLM"/>
    </source>
</evidence>
<sequence length="789" mass="90237">MTTEENEFMLTYHSYSKGKEEYSQESLTTVGNGFLGVRGTLPEMEISENNYPGTYLAGIYNTEESDVAGHAIFNEDFINLPNAYKIYVVVDGERINIEDNAVKELDRSLNLKNGVFQSTVVIELANKHNLTIMSERFVSMADKHYSGVKYSFSIDADDVVLNLISSIDGDVYNYNVERYRSLTNRHLDILDLGAHKNHAWLRSETKNSKINILQETLLTGDLLSSNDINIVKDNKEIKQEITFKTEKNKMYSVEKLVYTDYSKTVIPEKKIKPLDYIDVKQQSINEWEKLWKAAEIVVEGDEKSQFLINLHTYHLLCSASPTGNKELDASVTARGLHGEAYRGHIFWDELFILPFYINHFPKTARELLMYRYTRLNQAKINAKEAGHKGAMYPWQSGLTGDEQSQKMHLNPVSGEWKEDHSQNQRHVSLAIAFNIIRYYDQTKDANFMINYGLEMLMEISLFWLHLAKWDADEHRFSISGVMGPDEFHEAYPGSDKGGFKDNAYTNLMLVAVLDKLKIYQSEFKDYLTPLETKVGWTADETNKQQQLEESMYLDINNDGIIAQFDGYFKLKELDFAAYKEKHSNIYRMDRILDAEGKKADDYQVAKQADALMIFYNLPEKKVKNIFGQLGYDYTDRTLSDNLEYYLKRTTHGSTLSRVVHAKLAKIVGNDELAWQLYSEALSSDYADIQGGTTSEGIHTGVMAATLDITLSMYAGLEVTDESISLNPNLPKNWGKLSFKVSHQNILFDVVVTTKDIEIISSENSQAVIFGKSYQLRKHDLFKVSLLSKS</sequence>
<dbReference type="InterPro" id="IPR011013">
    <property type="entry name" value="Gal_mutarotase_sf_dom"/>
</dbReference>
<dbReference type="EMBL" id="NGJS01000001">
    <property type="protein sequence ID" value="RSU00559.1"/>
    <property type="molecule type" value="Genomic_DNA"/>
</dbReference>
<feature type="domain" description="Glycoside hydrolase family 65 central catalytic" evidence="6">
    <location>
        <begin position="310"/>
        <end position="706"/>
    </location>
</feature>
<reference evidence="9 10" key="1">
    <citation type="submission" date="2017-05" db="EMBL/GenBank/DDBJ databases">
        <title>Vagococcus spp. assemblies.</title>
        <authorList>
            <person name="Gulvik C.A."/>
        </authorList>
    </citation>
    <scope>NUCLEOTIDE SEQUENCE [LARGE SCALE GENOMIC DNA]</scope>
    <source>
        <strain evidence="9 10">SS1995</strain>
    </source>
</reference>
<evidence type="ECO:0000256" key="5">
    <source>
        <dbReference type="PIRSR" id="PIRSR036289-51"/>
    </source>
</evidence>
<dbReference type="GO" id="GO:0030246">
    <property type="term" value="F:carbohydrate binding"/>
    <property type="evidence" value="ECO:0007669"/>
    <property type="project" value="InterPro"/>
</dbReference>
<keyword evidence="10" id="KW-1185">Reference proteome</keyword>
<dbReference type="SUPFAM" id="SSF74650">
    <property type="entry name" value="Galactose mutarotase-like"/>
    <property type="match status" value="1"/>
</dbReference>
<evidence type="ECO:0000256" key="3">
    <source>
        <dbReference type="ARBA" id="ARBA00022679"/>
    </source>
</evidence>
<name>A0A430A271_9ENTE</name>
<evidence type="ECO:0000256" key="4">
    <source>
        <dbReference type="PIRSR" id="PIRSR036289-50"/>
    </source>
</evidence>
<feature type="active site" description="Proton donor" evidence="4">
    <location>
        <position position="486"/>
    </location>
</feature>
<evidence type="ECO:0000259" key="6">
    <source>
        <dbReference type="Pfam" id="PF03632"/>
    </source>
</evidence>
<dbReference type="GO" id="GO:0005975">
    <property type="term" value="P:carbohydrate metabolic process"/>
    <property type="evidence" value="ECO:0007669"/>
    <property type="project" value="InterPro"/>
</dbReference>